<keyword evidence="2" id="KW-1185">Reference proteome</keyword>
<evidence type="ECO:0000313" key="2">
    <source>
        <dbReference type="Proteomes" id="UP001501116"/>
    </source>
</evidence>
<protein>
    <submittedName>
        <fullName evidence="1">Uncharacterized protein</fullName>
    </submittedName>
</protein>
<organism evidence="1 2">
    <name type="scientific">Amycolatopsis minnesotensis</name>
    <dbReference type="NCBI Taxonomy" id="337894"/>
    <lineage>
        <taxon>Bacteria</taxon>
        <taxon>Bacillati</taxon>
        <taxon>Actinomycetota</taxon>
        <taxon>Actinomycetes</taxon>
        <taxon>Pseudonocardiales</taxon>
        <taxon>Pseudonocardiaceae</taxon>
        <taxon>Amycolatopsis</taxon>
    </lineage>
</organism>
<dbReference type="Proteomes" id="UP001501116">
    <property type="component" value="Unassembled WGS sequence"/>
</dbReference>
<comment type="caution">
    <text evidence="1">The sequence shown here is derived from an EMBL/GenBank/DDBJ whole genome shotgun (WGS) entry which is preliminary data.</text>
</comment>
<gene>
    <name evidence="1" type="ORF">GCM10009754_61070</name>
</gene>
<accession>A0ABN2RY65</accession>
<sequence length="237" mass="25161">MANAQSLEDRIATRIQASSLGVAVADPVNGPDQGVFIDNPYNAINSNSETRFGRDPKSRIVQYAPGSDTLLTVIPRIKAMSLGYGDTPPSFAQRVKDYLDWGAERAVKQPFVGVCESFNAVAIAILTARNSPLDNGTVIEYIGVKQGGLGHAIAVIGRADRVEAVGDTVPVPGLWGADCIVVDQWYALQAGTAPVFHVAGPHADGDYLKFLTTGTTRTGLYGTFTKDGTRANINPRG</sequence>
<evidence type="ECO:0000313" key="1">
    <source>
        <dbReference type="EMBL" id="GAA1977039.1"/>
    </source>
</evidence>
<dbReference type="RefSeq" id="WP_344426587.1">
    <property type="nucleotide sequence ID" value="NZ_BAAANN010000028.1"/>
</dbReference>
<reference evidence="1 2" key="1">
    <citation type="journal article" date="2019" name="Int. J. Syst. Evol. Microbiol.">
        <title>The Global Catalogue of Microorganisms (GCM) 10K type strain sequencing project: providing services to taxonomists for standard genome sequencing and annotation.</title>
        <authorList>
            <consortium name="The Broad Institute Genomics Platform"/>
            <consortium name="The Broad Institute Genome Sequencing Center for Infectious Disease"/>
            <person name="Wu L."/>
            <person name="Ma J."/>
        </authorList>
    </citation>
    <scope>NUCLEOTIDE SEQUENCE [LARGE SCALE GENOMIC DNA]</scope>
    <source>
        <strain evidence="1 2">JCM 14545</strain>
    </source>
</reference>
<name>A0ABN2RY65_9PSEU</name>
<dbReference type="EMBL" id="BAAANN010000028">
    <property type="protein sequence ID" value="GAA1977039.1"/>
    <property type="molecule type" value="Genomic_DNA"/>
</dbReference>
<proteinExistence type="predicted"/>